<organism evidence="2 3">
    <name type="scientific">Thalassotalea psychrophila</name>
    <dbReference type="NCBI Taxonomy" id="3065647"/>
    <lineage>
        <taxon>Bacteria</taxon>
        <taxon>Pseudomonadati</taxon>
        <taxon>Pseudomonadota</taxon>
        <taxon>Gammaproteobacteria</taxon>
        <taxon>Alteromonadales</taxon>
        <taxon>Colwelliaceae</taxon>
        <taxon>Thalassotalea</taxon>
    </lineage>
</organism>
<accession>A0ABY9TYV9</accession>
<dbReference type="Proteomes" id="UP001258994">
    <property type="component" value="Chromosome"/>
</dbReference>
<evidence type="ECO:0000313" key="2">
    <source>
        <dbReference type="EMBL" id="WNC74055.1"/>
    </source>
</evidence>
<protein>
    <submittedName>
        <fullName evidence="2">Uncharacterized protein</fullName>
    </submittedName>
</protein>
<sequence length="349" mass="38806">MINATPNATVDDSQLIDTNDFNVFDQLNDLVVESPEHTANETEAEVDPALQELTLESDETGFDFDDIDDGVDHRETELGEKTDTDAIEEQEAVDTEAAELDVMAVEEQQQFVSQNFKTLPDDFEIDGGDGVVYTKGDLINSAKQSEQNKEINTFYQKQLNDWNQWSDINQAKFDIAETEVIRHLNSVNQQLQDPSLTYDKRGQLSETKDTLIKRQEALTSAGKEAMSNRMEQRQIAVNNQIDSVQRELSKSHSNEAVTSAIQYANEAGITGQQIAENISVGLIETLMKAKKYDDIRKDSKESIRKKSLGKSVPKGKKASTITARAQAKRKASQAIASGNNDGVFAHLVD</sequence>
<name>A0ABY9TYV9_9GAMM</name>
<gene>
    <name evidence="2" type="ORF">RGQ13_08685</name>
</gene>
<dbReference type="EMBL" id="CP134145">
    <property type="protein sequence ID" value="WNC74055.1"/>
    <property type="molecule type" value="Genomic_DNA"/>
</dbReference>
<reference evidence="3" key="1">
    <citation type="submission" date="2023-09" db="EMBL/GenBank/DDBJ databases">
        <authorList>
            <person name="Li S."/>
            <person name="Li X."/>
            <person name="Zhang C."/>
            <person name="Zhao Z."/>
        </authorList>
    </citation>
    <scope>NUCLEOTIDE SEQUENCE [LARGE SCALE GENOMIC DNA]</scope>
    <source>
        <strain evidence="3">SQ149</strain>
    </source>
</reference>
<feature type="compositionally biased region" description="Basic residues" evidence="1">
    <location>
        <begin position="305"/>
        <end position="317"/>
    </location>
</feature>
<feature type="region of interest" description="Disordered" evidence="1">
    <location>
        <begin position="297"/>
        <end position="320"/>
    </location>
</feature>
<keyword evidence="3" id="KW-1185">Reference proteome</keyword>
<proteinExistence type="predicted"/>
<evidence type="ECO:0000313" key="3">
    <source>
        <dbReference type="Proteomes" id="UP001258994"/>
    </source>
</evidence>
<evidence type="ECO:0000256" key="1">
    <source>
        <dbReference type="SAM" id="MobiDB-lite"/>
    </source>
</evidence>
<dbReference type="RefSeq" id="WP_348393164.1">
    <property type="nucleotide sequence ID" value="NZ_CP134145.1"/>
</dbReference>